<dbReference type="Pfam" id="PF09479">
    <property type="entry name" value="Flg_new"/>
    <property type="match status" value="1"/>
</dbReference>
<gene>
    <name evidence="2" type="ORF">HF295_07280</name>
</gene>
<organism evidence="2 3">
    <name type="scientific">Hujiaoplasma nucleasis</name>
    <dbReference type="NCBI Taxonomy" id="2725268"/>
    <lineage>
        <taxon>Bacteria</taxon>
        <taxon>Bacillati</taxon>
        <taxon>Mycoplasmatota</taxon>
        <taxon>Mollicutes</taxon>
        <taxon>Candidatus Izemoplasmatales</taxon>
        <taxon>Hujiaoplasmataceae</taxon>
        <taxon>Hujiaoplasma</taxon>
    </lineage>
</organism>
<dbReference type="InterPro" id="IPR042229">
    <property type="entry name" value="Listeria/Bacterioides_rpt_sf"/>
</dbReference>
<name>A0A7L6N5W7_9MOLU</name>
<dbReference type="InterPro" id="IPR013378">
    <property type="entry name" value="InlB-like_B-rpt"/>
</dbReference>
<keyword evidence="3" id="KW-1185">Reference proteome</keyword>
<proteinExistence type="predicted"/>
<sequence length="617" mass="69549">MKRSIKVFSIIVFSFFIIGCSNESVTSTDISATSELTNIEEQTSQKETTTEVNTYTITWEVNGVEVEVDLNVNQGAMPVYDGLTPTKSSTNEFYYTFTGWAPTINAVVANQTYVAQFSESTREYSVAFNSNGGSLVEGFDVGYGSLLEEPQNPTKEGYRFIGWYSNESLTTKVEWPLEVLGDVTLFAAWNESVPYGDYLSGLLSSYGANPTQFIPDSLLKDLNLVSYTETTVDYSSFVDTTSVLYGGFGEQWGMVSTNLEQSQMFFNVLTTVDLLASTSVLAFNNYLDSNPEDTANYSFNESIYNVTISYREGIIYYILDFTTNLPMLGEQTIQIALSHDIINGIKEGRIQIGDANALKYISTKDSYQFAIKYAGIRRAYFEIFRDEEDNIEGRIFEYLEIEGVYSLGSSVQFFIDEEYLSVVGNKSSSMIGWSGTIVELYDVNTGRLLGYEIQESLSMITFNTLWFNLNDTSGINTIKFEEAPLENNNPYLVYVNGDNEVFESKMVGGLSLKTSSRRYDIELRTQYFFYLDGEDIIKTAVLVPMIFVQQENLSTLVSDINSMNVGLNFDLNISSIIYNRIINDYTTLIDPFILQKEEITSEIIVSFIGEVYIHDIQ</sequence>
<evidence type="ECO:0000256" key="1">
    <source>
        <dbReference type="ARBA" id="ARBA00004196"/>
    </source>
</evidence>
<dbReference type="EMBL" id="CP051151">
    <property type="protein sequence ID" value="QLY40657.1"/>
    <property type="molecule type" value="Genomic_DNA"/>
</dbReference>
<dbReference type="PROSITE" id="PS51257">
    <property type="entry name" value="PROKAR_LIPOPROTEIN"/>
    <property type="match status" value="1"/>
</dbReference>
<reference evidence="2 3" key="1">
    <citation type="submission" date="2020-04" db="EMBL/GenBank/DDBJ databases">
        <authorList>
            <person name="Zheng R.K."/>
            <person name="Sun C.M."/>
        </authorList>
    </citation>
    <scope>NUCLEOTIDE SEQUENCE [LARGE SCALE GENOMIC DNA]</scope>
    <source>
        <strain evidence="3">zrk29</strain>
    </source>
</reference>
<dbReference type="NCBIfam" id="TIGR02543">
    <property type="entry name" value="List_Bact_rpt"/>
    <property type="match status" value="1"/>
</dbReference>
<protein>
    <recommendedName>
        <fullName evidence="4">InlB B-repeat-containing protein</fullName>
    </recommendedName>
</protein>
<accession>A0A7L6N5W7</accession>
<dbReference type="AlphaFoldDB" id="A0A7L6N5W7"/>
<evidence type="ECO:0008006" key="4">
    <source>
        <dbReference type="Google" id="ProtNLM"/>
    </source>
</evidence>
<dbReference type="KEGG" id="tbk:HF295_07280"/>
<comment type="subcellular location">
    <subcellularLocation>
        <location evidence="1">Cell envelope</location>
    </subcellularLocation>
</comment>
<evidence type="ECO:0000313" key="3">
    <source>
        <dbReference type="Proteomes" id="UP000512167"/>
    </source>
</evidence>
<dbReference type="Gene3D" id="2.60.40.4270">
    <property type="entry name" value="Listeria-Bacteroides repeat domain"/>
    <property type="match status" value="1"/>
</dbReference>
<dbReference type="Proteomes" id="UP000512167">
    <property type="component" value="Chromosome"/>
</dbReference>
<dbReference type="GO" id="GO:0030313">
    <property type="term" value="C:cell envelope"/>
    <property type="evidence" value="ECO:0007669"/>
    <property type="project" value="UniProtKB-SubCell"/>
</dbReference>
<evidence type="ECO:0000313" key="2">
    <source>
        <dbReference type="EMBL" id="QLY40657.1"/>
    </source>
</evidence>
<dbReference type="RefSeq" id="WP_312031504.1">
    <property type="nucleotide sequence ID" value="NZ_CP051151.1"/>
</dbReference>